<accession>A0A1I6UMX0</accession>
<dbReference type="OrthoDB" id="3576083at2"/>
<dbReference type="RefSeq" id="WP_093422854.1">
    <property type="nucleotide sequence ID" value="NZ_FOZX01000012.1"/>
</dbReference>
<evidence type="ECO:0000313" key="2">
    <source>
        <dbReference type="Proteomes" id="UP000198852"/>
    </source>
</evidence>
<dbReference type="AlphaFoldDB" id="A0A1I6UMX0"/>
<dbReference type="EMBL" id="FOZX01000012">
    <property type="protein sequence ID" value="SFT02802.1"/>
    <property type="molecule type" value="Genomic_DNA"/>
</dbReference>
<proteinExistence type="predicted"/>
<sequence length="204" mass="22188">MAVRETDLLCHELLLRLAGRLPDRHLWRYRDWLAGGAAEVVARLLPGTLVREHIALDDDEHRLLADALLPLGADPAMVNAVLPAVVDTTPHYSFTTESPAENIGDSAVLVLGATLRGRPGVREVRNTWRRRDAGPAKLVVLVSASSDQVELTGEIQRVLRALGDSAPCVEVVPKDLEPTPYHRMAIEESALVCAGAEEFAGRRG</sequence>
<gene>
    <name evidence="1" type="ORF">SAMN05660874_05070</name>
</gene>
<dbReference type="Proteomes" id="UP000198852">
    <property type="component" value="Unassembled WGS sequence"/>
</dbReference>
<dbReference type="STRING" id="95161.SAMN05660874_05070"/>
<keyword evidence="2" id="KW-1185">Reference proteome</keyword>
<protein>
    <submittedName>
        <fullName evidence="1">Uncharacterized protein</fullName>
    </submittedName>
</protein>
<organism evidence="1 2">
    <name type="scientific">Saccharopolyspora flava</name>
    <dbReference type="NCBI Taxonomy" id="95161"/>
    <lineage>
        <taxon>Bacteria</taxon>
        <taxon>Bacillati</taxon>
        <taxon>Actinomycetota</taxon>
        <taxon>Actinomycetes</taxon>
        <taxon>Pseudonocardiales</taxon>
        <taxon>Pseudonocardiaceae</taxon>
        <taxon>Saccharopolyspora</taxon>
    </lineage>
</organism>
<evidence type="ECO:0000313" key="1">
    <source>
        <dbReference type="EMBL" id="SFT02802.1"/>
    </source>
</evidence>
<name>A0A1I6UMX0_9PSEU</name>
<reference evidence="2" key="1">
    <citation type="submission" date="2016-10" db="EMBL/GenBank/DDBJ databases">
        <authorList>
            <person name="Varghese N."/>
            <person name="Submissions S."/>
        </authorList>
    </citation>
    <scope>NUCLEOTIDE SEQUENCE [LARGE SCALE GENOMIC DNA]</scope>
    <source>
        <strain evidence="2">DSM 44771</strain>
    </source>
</reference>